<organism evidence="2 3">
    <name type="scientific">Pomacea canaliculata</name>
    <name type="common">Golden apple snail</name>
    <dbReference type="NCBI Taxonomy" id="400727"/>
    <lineage>
        <taxon>Eukaryota</taxon>
        <taxon>Metazoa</taxon>
        <taxon>Spiralia</taxon>
        <taxon>Lophotrochozoa</taxon>
        <taxon>Mollusca</taxon>
        <taxon>Gastropoda</taxon>
        <taxon>Caenogastropoda</taxon>
        <taxon>Architaenioglossa</taxon>
        <taxon>Ampullarioidea</taxon>
        <taxon>Ampullariidae</taxon>
        <taxon>Pomacea</taxon>
    </lineage>
</organism>
<protein>
    <submittedName>
        <fullName evidence="2">Uncharacterized protein</fullName>
    </submittedName>
</protein>
<name>A0A2T7PLX5_POMCA</name>
<keyword evidence="3" id="KW-1185">Reference proteome</keyword>
<dbReference type="AlphaFoldDB" id="A0A2T7PLX5"/>
<dbReference type="EMBL" id="PZQS01000003">
    <property type="protein sequence ID" value="PVD34426.1"/>
    <property type="molecule type" value="Genomic_DNA"/>
</dbReference>
<feature type="region of interest" description="Disordered" evidence="1">
    <location>
        <begin position="19"/>
        <end position="166"/>
    </location>
</feature>
<gene>
    <name evidence="2" type="ORF">C0Q70_05699</name>
</gene>
<reference evidence="2 3" key="1">
    <citation type="submission" date="2018-04" db="EMBL/GenBank/DDBJ databases">
        <title>The genome of golden apple snail Pomacea canaliculata provides insight into stress tolerance and invasive adaptation.</title>
        <authorList>
            <person name="Liu C."/>
            <person name="Liu B."/>
            <person name="Ren Y."/>
            <person name="Zhang Y."/>
            <person name="Wang H."/>
            <person name="Li S."/>
            <person name="Jiang F."/>
            <person name="Yin L."/>
            <person name="Zhang G."/>
            <person name="Qian W."/>
            <person name="Fan W."/>
        </authorList>
    </citation>
    <scope>NUCLEOTIDE SEQUENCE [LARGE SCALE GENOMIC DNA]</scope>
    <source>
        <strain evidence="2">SZHN2017</strain>
        <tissue evidence="2">Muscle</tissue>
    </source>
</reference>
<feature type="compositionally biased region" description="Polar residues" evidence="1">
    <location>
        <begin position="93"/>
        <end position="105"/>
    </location>
</feature>
<dbReference type="Proteomes" id="UP000245119">
    <property type="component" value="Linkage Group LG3"/>
</dbReference>
<evidence type="ECO:0000313" key="2">
    <source>
        <dbReference type="EMBL" id="PVD34426.1"/>
    </source>
</evidence>
<feature type="compositionally biased region" description="Polar residues" evidence="1">
    <location>
        <begin position="63"/>
        <end position="75"/>
    </location>
</feature>
<evidence type="ECO:0000256" key="1">
    <source>
        <dbReference type="SAM" id="MobiDB-lite"/>
    </source>
</evidence>
<sequence length="234" mass="25028">MLDYNEKVDNWSIASATSSRTDLSVFDVTDSASPSPGQPDVEKKGNSASRAVPRLKGERPGSVASSRSDVSTAQRSVKAMNLKNAHKTDSRASEANQVKKSSAKSSIPPLTPRRAENKATPSTKQQPPPPERASSASATRKPATTRVPDTKSGASSGRPLPKRSTLTCSNIDDREEALMSRTSEHRDRSLRGSAGGAVPVVTYTRGAARTFSRRYVTGRSGHLRDLVVSEIVVL</sequence>
<comment type="caution">
    <text evidence="2">The sequence shown here is derived from an EMBL/GenBank/DDBJ whole genome shotgun (WGS) entry which is preliminary data.</text>
</comment>
<evidence type="ECO:0000313" key="3">
    <source>
        <dbReference type="Proteomes" id="UP000245119"/>
    </source>
</evidence>
<proteinExistence type="predicted"/>
<accession>A0A2T7PLX5</accession>